<reference evidence="3 4" key="1">
    <citation type="submission" date="2019-08" db="EMBL/GenBank/DDBJ databases">
        <title>Genome sequence of Gelidibacter salicanalis IC162T.</title>
        <authorList>
            <person name="Bowman J.P."/>
        </authorList>
    </citation>
    <scope>NUCLEOTIDE SEQUENCE [LARGE SCALE GENOMIC DNA]</scope>
    <source>
        <strain evidence="3 4">IC162</strain>
    </source>
</reference>
<name>A0A5C7ASX2_9FLAO</name>
<sequence>MKISKISFKNIHSLRGEHLIDFLSGPLAESGLFAITGPTGSGKSTLLDVITLALYNKVPRIGAISKSVIDGEGGIMTRNMQDCYAEVEYIVNGKTYRSHWSIERNRNDNLNDRKQEIIEVATGTIIESGKAAVPLKNEALIGLSYDQFVKAMVLSQGQFSKLLQANRDERNKLLEDITGAKDYRAIGAAVFKKYKTTADAVKEQDIRLSEIELLPEEEHKELQSQEKELSAGKLGQKQALDLLKTEIDHRKIIVKQQDLLSANQKQYEYLNQAREDFKKEELLLQQHSKYVGHTTLIAKFEQSDKTFVELSADLKKQTGIKEAVFNEKINLLENASLLLDKKVEDGQFIADLNTLRKEVAALKEQENLAAAQADLHEKQIKSLLAEVNNGTQRILFNEHPHEFHKTIGPVENKVQQFLIANRIEYEAQLVKKEEDSKEKYKVVADLKLAYSNYQLELNNKSSKEEELKNSKGLVDTYQSQLKKLEDDLKPLESEVEQLIKAEDTRKQHQSLEAHRATLKDGEACPLCGALEHPFATAHPSYHMHADALKTKQDLLATKRELKISTEAHLKTEKGKVDTLNAALIALSKALEPKFNAIKIFCDTLSIAIIKDNATVTALETAVQADLHLIEQLKKAFTLRKVLANLKQATAQWIQSFELKSKMQMERKQLYAADDCDHKVNGLLNTWTRTLEKTENNKLLLSELETKVKTVSKEREDFENQLKLILKNERIESVLQLKALILTEKQAEEIRKKKQDFQLQQERLKIERDAAQKEIDTYKVLVNSTAPVLELQAVYTKKEEEFSSLNERIGAIKTKLEANQKATEKQAALKEILKGLKKEASLWKTMNSLIGDANGKRFSNFVQDLTLEQLIGYTNLRLQDLSDRYRVDIPTAEEADKNDSLKVFDSHQGDARRSINTLSGGETFMVSLAMAFALSDLAAKNVKIESIFIDEGFGTLDPDTLNQAITILEKMQNEGDKSIGVISHVEALKERISTQIRLEKTGAGYSTIQIV</sequence>
<feature type="coiled-coil region" evidence="1">
    <location>
        <begin position="450"/>
        <end position="501"/>
    </location>
</feature>
<evidence type="ECO:0000313" key="3">
    <source>
        <dbReference type="EMBL" id="TXE10729.1"/>
    </source>
</evidence>
<dbReference type="OrthoDB" id="9795626at2"/>
<dbReference type="Gene3D" id="3.40.50.300">
    <property type="entry name" value="P-loop containing nucleotide triphosphate hydrolases"/>
    <property type="match status" value="2"/>
</dbReference>
<protein>
    <submittedName>
        <fullName evidence="3">AAA family ATPase</fullName>
    </submittedName>
</protein>
<comment type="caution">
    <text evidence="3">The sequence shown here is derived from an EMBL/GenBank/DDBJ whole genome shotgun (WGS) entry which is preliminary data.</text>
</comment>
<keyword evidence="1" id="KW-0175">Coiled coil</keyword>
<dbReference type="Pfam" id="PF13476">
    <property type="entry name" value="AAA_23"/>
    <property type="match status" value="1"/>
</dbReference>
<feature type="domain" description="Rad50/SbcC-type AAA" evidence="2">
    <location>
        <begin position="5"/>
        <end position="231"/>
    </location>
</feature>
<dbReference type="InterPro" id="IPR038729">
    <property type="entry name" value="Rad50/SbcC_AAA"/>
</dbReference>
<organism evidence="3 4">
    <name type="scientific">Gelidibacter salicanalis</name>
    <dbReference type="NCBI Taxonomy" id="291193"/>
    <lineage>
        <taxon>Bacteria</taxon>
        <taxon>Pseudomonadati</taxon>
        <taxon>Bacteroidota</taxon>
        <taxon>Flavobacteriia</taxon>
        <taxon>Flavobacteriales</taxon>
        <taxon>Flavobacteriaceae</taxon>
        <taxon>Gelidibacter</taxon>
    </lineage>
</organism>
<dbReference type="Proteomes" id="UP000321734">
    <property type="component" value="Unassembled WGS sequence"/>
</dbReference>
<accession>A0A5C7ASX2</accession>
<dbReference type="GO" id="GO:0016887">
    <property type="term" value="F:ATP hydrolysis activity"/>
    <property type="evidence" value="ECO:0007669"/>
    <property type="project" value="InterPro"/>
</dbReference>
<dbReference type="GO" id="GO:0006302">
    <property type="term" value="P:double-strand break repair"/>
    <property type="evidence" value="ECO:0007669"/>
    <property type="project" value="InterPro"/>
</dbReference>
<dbReference type="InterPro" id="IPR027417">
    <property type="entry name" value="P-loop_NTPase"/>
</dbReference>
<evidence type="ECO:0000259" key="2">
    <source>
        <dbReference type="Pfam" id="PF13476"/>
    </source>
</evidence>
<evidence type="ECO:0000256" key="1">
    <source>
        <dbReference type="SAM" id="Coils"/>
    </source>
</evidence>
<dbReference type="SUPFAM" id="SSF52540">
    <property type="entry name" value="P-loop containing nucleoside triphosphate hydrolases"/>
    <property type="match status" value="1"/>
</dbReference>
<dbReference type="RefSeq" id="WP_146889271.1">
    <property type="nucleotide sequence ID" value="NZ_VORX01000001.1"/>
</dbReference>
<feature type="coiled-coil region" evidence="1">
    <location>
        <begin position="700"/>
        <end position="780"/>
    </location>
</feature>
<dbReference type="EMBL" id="VORX01000001">
    <property type="protein sequence ID" value="TXE10729.1"/>
    <property type="molecule type" value="Genomic_DNA"/>
</dbReference>
<dbReference type="PANTHER" id="PTHR32114">
    <property type="entry name" value="ABC TRANSPORTER ABCH.3"/>
    <property type="match status" value="1"/>
</dbReference>
<dbReference type="Pfam" id="PF13558">
    <property type="entry name" value="SbcC_Walker_B"/>
    <property type="match status" value="1"/>
</dbReference>
<dbReference type="AlphaFoldDB" id="A0A5C7ASX2"/>
<proteinExistence type="predicted"/>
<keyword evidence="4" id="KW-1185">Reference proteome</keyword>
<evidence type="ECO:0000313" key="4">
    <source>
        <dbReference type="Proteomes" id="UP000321734"/>
    </source>
</evidence>
<gene>
    <name evidence="3" type="ORF">ES711_02135</name>
</gene>
<dbReference type="PANTHER" id="PTHR32114:SF2">
    <property type="entry name" value="ABC TRANSPORTER ABCH.3"/>
    <property type="match status" value="1"/>
</dbReference>